<dbReference type="Gene3D" id="3.30.428.10">
    <property type="entry name" value="HIT-like"/>
    <property type="match status" value="1"/>
</dbReference>
<feature type="short sequence motif" description="Histidine triad motif" evidence="1">
    <location>
        <begin position="97"/>
        <end position="101"/>
    </location>
</feature>
<dbReference type="SUPFAM" id="SSF54197">
    <property type="entry name" value="HIT-like"/>
    <property type="match status" value="1"/>
</dbReference>
<evidence type="ECO:0000313" key="3">
    <source>
        <dbReference type="EMBL" id="MBM7840041.1"/>
    </source>
</evidence>
<sequence>MTEDFYCDEVLSGKTSVKKVLETEHVLAYHHTKPFYPVHIVAVPKKHILSLLTVTEEEQPILFELLSVIQTVAQQITDEYGACRVLTNLGNYQDSKHLHWHIAYGDPLTKGGNK</sequence>
<evidence type="ECO:0000256" key="1">
    <source>
        <dbReference type="PROSITE-ProRule" id="PRU00464"/>
    </source>
</evidence>
<organism evidence="3 4">
    <name type="scientific">Shouchella xiaoxiensis</name>
    <dbReference type="NCBI Taxonomy" id="766895"/>
    <lineage>
        <taxon>Bacteria</taxon>
        <taxon>Bacillati</taxon>
        <taxon>Bacillota</taxon>
        <taxon>Bacilli</taxon>
        <taxon>Bacillales</taxon>
        <taxon>Bacillaceae</taxon>
        <taxon>Shouchella</taxon>
    </lineage>
</organism>
<evidence type="ECO:0000259" key="2">
    <source>
        <dbReference type="PROSITE" id="PS51084"/>
    </source>
</evidence>
<keyword evidence="4" id="KW-1185">Reference proteome</keyword>
<name>A0ABS2SYC7_9BACI</name>
<dbReference type="InterPro" id="IPR011146">
    <property type="entry name" value="HIT-like"/>
</dbReference>
<dbReference type="PANTHER" id="PTHR23089">
    <property type="entry name" value="HISTIDINE TRIAD HIT PROTEIN"/>
    <property type="match status" value="1"/>
</dbReference>
<dbReference type="PROSITE" id="PS51084">
    <property type="entry name" value="HIT_2"/>
    <property type="match status" value="1"/>
</dbReference>
<dbReference type="EMBL" id="JAFBCV010000011">
    <property type="protein sequence ID" value="MBM7840041.1"/>
    <property type="molecule type" value="Genomic_DNA"/>
</dbReference>
<accession>A0ABS2SYC7</accession>
<dbReference type="InterPro" id="IPR001310">
    <property type="entry name" value="Histidine_triad_HIT"/>
</dbReference>
<evidence type="ECO:0000313" key="4">
    <source>
        <dbReference type="Proteomes" id="UP001179280"/>
    </source>
</evidence>
<comment type="caution">
    <text evidence="3">The sequence shown here is derived from an EMBL/GenBank/DDBJ whole genome shotgun (WGS) entry which is preliminary data.</text>
</comment>
<dbReference type="RefSeq" id="WP_204467458.1">
    <property type="nucleotide sequence ID" value="NZ_JAFBCV010000011.1"/>
</dbReference>
<reference evidence="3" key="1">
    <citation type="submission" date="2021-01" db="EMBL/GenBank/DDBJ databases">
        <title>Genomic Encyclopedia of Type Strains, Phase IV (KMG-IV): sequencing the most valuable type-strain genomes for metagenomic binning, comparative biology and taxonomic classification.</title>
        <authorList>
            <person name="Goeker M."/>
        </authorList>
    </citation>
    <scope>NUCLEOTIDE SEQUENCE</scope>
    <source>
        <strain evidence="3">DSM 21943</strain>
    </source>
</reference>
<dbReference type="Proteomes" id="UP001179280">
    <property type="component" value="Unassembled WGS sequence"/>
</dbReference>
<gene>
    <name evidence="3" type="ORF">JOC54_003321</name>
</gene>
<feature type="domain" description="HIT" evidence="2">
    <location>
        <begin position="5"/>
        <end position="114"/>
    </location>
</feature>
<protein>
    <submittedName>
        <fullName evidence="3">Histidine triad (HIT) family protein</fullName>
    </submittedName>
</protein>
<dbReference type="InterPro" id="IPR036265">
    <property type="entry name" value="HIT-like_sf"/>
</dbReference>
<dbReference type="Pfam" id="PF01230">
    <property type="entry name" value="HIT"/>
    <property type="match status" value="1"/>
</dbReference>
<proteinExistence type="predicted"/>